<evidence type="ECO:0000313" key="12">
    <source>
        <dbReference type="Proteomes" id="UP001177023"/>
    </source>
</evidence>
<keyword evidence="5 9" id="KW-0653">Protein transport</keyword>
<feature type="transmembrane region" description="Helical" evidence="9">
    <location>
        <begin position="294"/>
        <end position="312"/>
    </location>
</feature>
<gene>
    <name evidence="11" type="ORF">MSPICULIGERA_LOCUS20711</name>
</gene>
<comment type="caution">
    <text evidence="11">The sequence shown here is derived from an EMBL/GenBank/DDBJ whole genome shotgun (WGS) entry which is preliminary data.</text>
</comment>
<feature type="region of interest" description="Disordered" evidence="10">
    <location>
        <begin position="1"/>
        <end position="52"/>
    </location>
</feature>
<comment type="subcellular location">
    <subcellularLocation>
        <location evidence="9">Endoplasmic reticulum membrane</location>
        <topology evidence="9">Multi-pass membrane protein</topology>
    </subcellularLocation>
    <subcellularLocation>
        <location evidence="9">Golgi apparatus membrane</location>
        <topology evidence="9">Multi-pass membrane protein</topology>
    </subcellularLocation>
</comment>
<keyword evidence="4 9" id="KW-0256">Endoplasmic reticulum</keyword>
<dbReference type="EMBL" id="CATQJA010002664">
    <property type="protein sequence ID" value="CAJ0582581.1"/>
    <property type="molecule type" value="Genomic_DNA"/>
</dbReference>
<evidence type="ECO:0000256" key="10">
    <source>
        <dbReference type="SAM" id="MobiDB-lite"/>
    </source>
</evidence>
<dbReference type="Proteomes" id="UP001177023">
    <property type="component" value="Unassembled WGS sequence"/>
</dbReference>
<dbReference type="PANTHER" id="PTHR14083:SF0">
    <property type="entry name" value="YIP1D-INTERACTING FACTOR 1, ISOFORM C"/>
    <property type="match status" value="1"/>
</dbReference>
<keyword evidence="6 9" id="KW-1133">Transmembrane helix</keyword>
<dbReference type="GO" id="GO:0000139">
    <property type="term" value="C:Golgi membrane"/>
    <property type="evidence" value="ECO:0007669"/>
    <property type="project" value="UniProtKB-SubCell"/>
</dbReference>
<evidence type="ECO:0000256" key="8">
    <source>
        <dbReference type="ARBA" id="ARBA00023136"/>
    </source>
</evidence>
<evidence type="ECO:0000256" key="3">
    <source>
        <dbReference type="ARBA" id="ARBA00022692"/>
    </source>
</evidence>
<evidence type="ECO:0000256" key="2">
    <source>
        <dbReference type="ARBA" id="ARBA00022448"/>
    </source>
</evidence>
<dbReference type="GO" id="GO:0005793">
    <property type="term" value="C:endoplasmic reticulum-Golgi intermediate compartment"/>
    <property type="evidence" value="ECO:0007669"/>
    <property type="project" value="UniProtKB-UniRule"/>
</dbReference>
<evidence type="ECO:0000256" key="9">
    <source>
        <dbReference type="RuleBase" id="RU368073"/>
    </source>
</evidence>
<feature type="transmembrane region" description="Helical" evidence="9">
    <location>
        <begin position="253"/>
        <end position="273"/>
    </location>
</feature>
<comment type="function">
    <text evidence="9">Has a role in transport between endoplasmic reticulum and Golgi.</text>
</comment>
<reference evidence="11" key="1">
    <citation type="submission" date="2023-06" db="EMBL/GenBank/DDBJ databases">
        <authorList>
            <person name="Delattre M."/>
        </authorList>
    </citation>
    <scope>NUCLEOTIDE SEQUENCE</scope>
    <source>
        <strain evidence="11">AF72</strain>
    </source>
</reference>
<evidence type="ECO:0000256" key="1">
    <source>
        <dbReference type="ARBA" id="ARBA00009727"/>
    </source>
</evidence>
<feature type="non-terminal residue" evidence="11">
    <location>
        <position position="363"/>
    </location>
</feature>
<evidence type="ECO:0000256" key="5">
    <source>
        <dbReference type="ARBA" id="ARBA00022927"/>
    </source>
</evidence>
<evidence type="ECO:0000313" key="11">
    <source>
        <dbReference type="EMBL" id="CAJ0582581.1"/>
    </source>
</evidence>
<keyword evidence="8 9" id="KW-0472">Membrane</keyword>
<dbReference type="InterPro" id="IPR005578">
    <property type="entry name" value="Yif1_fam"/>
</dbReference>
<dbReference type="GO" id="GO:0015031">
    <property type="term" value="P:protein transport"/>
    <property type="evidence" value="ECO:0007669"/>
    <property type="project" value="UniProtKB-KW"/>
</dbReference>
<dbReference type="GO" id="GO:0030134">
    <property type="term" value="C:COPII-coated ER to Golgi transport vesicle"/>
    <property type="evidence" value="ECO:0007669"/>
    <property type="project" value="TreeGrafter"/>
</dbReference>
<proteinExistence type="inferred from homology"/>
<sequence length="363" mass="41133">MSQDWNSWDDQQGWGQQGYSQGYGEQSQGGQNYYEQQGNAQQPQQGFNGQQQYGGYGAPQQNYYGQQQQQNMYMPQAAQQFMSDPLFGAATQIGSKFAEDQKEKLTKYLTGFQLKYYFAVDNSYVAKKLGILLFPFFHRDWSVKYSASTDPVPARDDVNAPDLYIPLMAFLTYVLVSGFVLGTQDRFSPEMLGILTSNAFIWIIIENFVITISKYVLNISQSLSVWHSLAYSTYKFVGMIICLLLFMTGGKTLYYSALAYTALALVFFLLRTIKNFVLDNHHAYNAADDGRKRKLMLILFIAVSQPLIMWWLTSGVTSYEYGKYDFARMAMSQMGVGAKGLKAEVPITADGDVDYEALLKMPK</sequence>
<keyword evidence="7 9" id="KW-0333">Golgi apparatus</keyword>
<evidence type="ECO:0000256" key="4">
    <source>
        <dbReference type="ARBA" id="ARBA00022824"/>
    </source>
</evidence>
<feature type="transmembrane region" description="Helical" evidence="9">
    <location>
        <begin position="194"/>
        <end position="217"/>
    </location>
</feature>
<comment type="similarity">
    <text evidence="1 9">Belongs to the YIF1 family.</text>
</comment>
<dbReference type="AlphaFoldDB" id="A0AA36D9J1"/>
<name>A0AA36D9J1_9BILA</name>
<feature type="transmembrane region" description="Helical" evidence="9">
    <location>
        <begin position="163"/>
        <end position="182"/>
    </location>
</feature>
<accession>A0AA36D9J1</accession>
<dbReference type="PANTHER" id="PTHR14083">
    <property type="entry name" value="YIP1 INTERACTING FACTOR HOMOLOG YIF1 PROTEIN"/>
    <property type="match status" value="1"/>
</dbReference>
<keyword evidence="2 9" id="KW-0813">Transport</keyword>
<evidence type="ECO:0000256" key="7">
    <source>
        <dbReference type="ARBA" id="ARBA00023034"/>
    </source>
</evidence>
<feature type="transmembrane region" description="Helical" evidence="9">
    <location>
        <begin position="229"/>
        <end position="247"/>
    </location>
</feature>
<evidence type="ECO:0000256" key="6">
    <source>
        <dbReference type="ARBA" id="ARBA00022989"/>
    </source>
</evidence>
<dbReference type="Pfam" id="PF03878">
    <property type="entry name" value="YIF1"/>
    <property type="match status" value="1"/>
</dbReference>
<dbReference type="GO" id="GO:0006888">
    <property type="term" value="P:endoplasmic reticulum to Golgi vesicle-mediated transport"/>
    <property type="evidence" value="ECO:0007669"/>
    <property type="project" value="UniProtKB-UniRule"/>
</dbReference>
<keyword evidence="12" id="KW-1185">Reference proteome</keyword>
<keyword evidence="3 9" id="KW-0812">Transmembrane</keyword>
<protein>
    <recommendedName>
        <fullName evidence="9">Protein YIF1</fullName>
    </recommendedName>
</protein>
<feature type="compositionally biased region" description="Low complexity" evidence="10">
    <location>
        <begin position="1"/>
        <end position="51"/>
    </location>
</feature>
<organism evidence="11 12">
    <name type="scientific">Mesorhabditis spiculigera</name>
    <dbReference type="NCBI Taxonomy" id="96644"/>
    <lineage>
        <taxon>Eukaryota</taxon>
        <taxon>Metazoa</taxon>
        <taxon>Ecdysozoa</taxon>
        <taxon>Nematoda</taxon>
        <taxon>Chromadorea</taxon>
        <taxon>Rhabditida</taxon>
        <taxon>Rhabditina</taxon>
        <taxon>Rhabditomorpha</taxon>
        <taxon>Rhabditoidea</taxon>
        <taxon>Rhabditidae</taxon>
        <taxon>Mesorhabditinae</taxon>
        <taxon>Mesorhabditis</taxon>
    </lineage>
</organism>
<dbReference type="GO" id="GO:0005789">
    <property type="term" value="C:endoplasmic reticulum membrane"/>
    <property type="evidence" value="ECO:0007669"/>
    <property type="project" value="UniProtKB-SubCell"/>
</dbReference>